<proteinExistence type="predicted"/>
<evidence type="ECO:0000313" key="3">
    <source>
        <dbReference type="Proteomes" id="UP001642484"/>
    </source>
</evidence>
<evidence type="ECO:0000313" key="2">
    <source>
        <dbReference type="EMBL" id="CAK9067941.1"/>
    </source>
</evidence>
<sequence length="136" mass="15638">MQKTPMIMDKNGKFTPSTYCDPLTQPKYEQEEDLDEVLIEELEMLEDAPETEKKQWKMQDLCDLRFGMEESTLSMLVQVPLDPSAWRELQRDDGSDVFALDVPFGGQQVKFWLKSDPESPILPDPPVVALTSRVMI</sequence>
<feature type="region of interest" description="Disordered" evidence="1">
    <location>
        <begin position="1"/>
        <end position="25"/>
    </location>
</feature>
<reference evidence="2 3" key="1">
    <citation type="submission" date="2024-02" db="EMBL/GenBank/DDBJ databases">
        <authorList>
            <person name="Chen Y."/>
            <person name="Shah S."/>
            <person name="Dougan E. K."/>
            <person name="Thang M."/>
            <person name="Chan C."/>
        </authorList>
    </citation>
    <scope>NUCLEOTIDE SEQUENCE [LARGE SCALE GENOMIC DNA]</scope>
</reference>
<accession>A0ABP0NWR2</accession>
<organism evidence="2 3">
    <name type="scientific">Durusdinium trenchii</name>
    <dbReference type="NCBI Taxonomy" id="1381693"/>
    <lineage>
        <taxon>Eukaryota</taxon>
        <taxon>Sar</taxon>
        <taxon>Alveolata</taxon>
        <taxon>Dinophyceae</taxon>
        <taxon>Suessiales</taxon>
        <taxon>Symbiodiniaceae</taxon>
        <taxon>Durusdinium</taxon>
    </lineage>
</organism>
<keyword evidence="3" id="KW-1185">Reference proteome</keyword>
<gene>
    <name evidence="2" type="ORF">CCMP2556_LOCUS33364</name>
</gene>
<dbReference type="Proteomes" id="UP001642484">
    <property type="component" value="Unassembled WGS sequence"/>
</dbReference>
<evidence type="ECO:0000256" key="1">
    <source>
        <dbReference type="SAM" id="MobiDB-lite"/>
    </source>
</evidence>
<protein>
    <submittedName>
        <fullName evidence="2">Uncharacterized protein</fullName>
    </submittedName>
</protein>
<name>A0ABP0NWR2_9DINO</name>
<dbReference type="EMBL" id="CAXAMN010022273">
    <property type="protein sequence ID" value="CAK9067941.1"/>
    <property type="molecule type" value="Genomic_DNA"/>
</dbReference>
<comment type="caution">
    <text evidence="2">The sequence shown here is derived from an EMBL/GenBank/DDBJ whole genome shotgun (WGS) entry which is preliminary data.</text>
</comment>